<dbReference type="Pfam" id="PF26130">
    <property type="entry name" value="PB1-like"/>
    <property type="match status" value="1"/>
</dbReference>
<proteinExistence type="predicted"/>
<sequence length="298" mass="33363">MGFLWNYFVALIFVEMSVLVIVDVILSSMWNIKGESALGYYAISLVHGILGLGADNLDNIAIRFHFGCYFHTANGHVHYVGGQIAESWIDVDKLSYFEIKGHLGDHLTSKSILWLYWLQPRMDLGAGLVLLLDDASSKVMIDYHTDGGAVDMYAEEKWRILLKVEDESYMDSKDQARVAHLGSSLKRRCDGAACRPLGRKPVGVARHDETTMASSSGEQRQYGSLPDPRTNGEDVTRQQAIRKKRRKGNTGWPRLQGACCPSQQAARARNVPRNVLAMRERGQGFTNPCSEERSLLDE</sequence>
<dbReference type="EMBL" id="CAJGYO010000007">
    <property type="protein sequence ID" value="CAD6247238.1"/>
    <property type="molecule type" value="Genomic_DNA"/>
</dbReference>
<evidence type="ECO:0000259" key="3">
    <source>
        <dbReference type="Pfam" id="PF26130"/>
    </source>
</evidence>
<feature type="transmembrane region" description="Helical" evidence="2">
    <location>
        <begin position="6"/>
        <end position="26"/>
    </location>
</feature>
<keyword evidence="2" id="KW-0812">Transmembrane</keyword>
<evidence type="ECO:0000313" key="4">
    <source>
        <dbReference type="EMBL" id="CAD6247238.1"/>
    </source>
</evidence>
<organism evidence="4 5">
    <name type="scientific">Miscanthus lutarioriparius</name>
    <dbReference type="NCBI Taxonomy" id="422564"/>
    <lineage>
        <taxon>Eukaryota</taxon>
        <taxon>Viridiplantae</taxon>
        <taxon>Streptophyta</taxon>
        <taxon>Embryophyta</taxon>
        <taxon>Tracheophyta</taxon>
        <taxon>Spermatophyta</taxon>
        <taxon>Magnoliopsida</taxon>
        <taxon>Liliopsida</taxon>
        <taxon>Poales</taxon>
        <taxon>Poaceae</taxon>
        <taxon>PACMAD clade</taxon>
        <taxon>Panicoideae</taxon>
        <taxon>Andropogonodae</taxon>
        <taxon>Andropogoneae</taxon>
        <taxon>Saccharinae</taxon>
        <taxon>Miscanthus</taxon>
    </lineage>
</organism>
<gene>
    <name evidence="4" type="ORF">NCGR_LOCUS31451</name>
</gene>
<feature type="domain" description="PB1-like" evidence="3">
    <location>
        <begin position="58"/>
        <end position="155"/>
    </location>
</feature>
<name>A0A811PRL9_9POAL</name>
<protein>
    <recommendedName>
        <fullName evidence="3">PB1-like domain-containing protein</fullName>
    </recommendedName>
</protein>
<dbReference type="Proteomes" id="UP000604825">
    <property type="component" value="Unassembled WGS sequence"/>
</dbReference>
<evidence type="ECO:0000313" key="5">
    <source>
        <dbReference type="Proteomes" id="UP000604825"/>
    </source>
</evidence>
<dbReference type="InterPro" id="IPR058594">
    <property type="entry name" value="PB1-like_dom_pln"/>
</dbReference>
<keyword evidence="2" id="KW-0472">Membrane</keyword>
<feature type="transmembrane region" description="Helical" evidence="2">
    <location>
        <begin position="38"/>
        <end position="54"/>
    </location>
</feature>
<feature type="compositionally biased region" description="Polar residues" evidence="1">
    <location>
        <begin position="211"/>
        <end position="222"/>
    </location>
</feature>
<evidence type="ECO:0000256" key="1">
    <source>
        <dbReference type="SAM" id="MobiDB-lite"/>
    </source>
</evidence>
<keyword evidence="5" id="KW-1185">Reference proteome</keyword>
<accession>A0A811PRL9</accession>
<dbReference type="AlphaFoldDB" id="A0A811PRL9"/>
<comment type="caution">
    <text evidence="4">The sequence shown here is derived from an EMBL/GenBank/DDBJ whole genome shotgun (WGS) entry which is preliminary data.</text>
</comment>
<reference evidence="4" key="1">
    <citation type="submission" date="2020-10" db="EMBL/GenBank/DDBJ databases">
        <authorList>
            <person name="Han B."/>
            <person name="Lu T."/>
            <person name="Zhao Q."/>
            <person name="Huang X."/>
            <person name="Zhao Y."/>
        </authorList>
    </citation>
    <scope>NUCLEOTIDE SEQUENCE</scope>
</reference>
<evidence type="ECO:0000256" key="2">
    <source>
        <dbReference type="SAM" id="Phobius"/>
    </source>
</evidence>
<keyword evidence="2" id="KW-1133">Transmembrane helix</keyword>
<feature type="region of interest" description="Disordered" evidence="1">
    <location>
        <begin position="200"/>
        <end position="269"/>
    </location>
</feature>